<accession>A0A2A4X8W2</accession>
<dbReference type="GO" id="GO:0003887">
    <property type="term" value="F:DNA-directed DNA polymerase activity"/>
    <property type="evidence" value="ECO:0007669"/>
    <property type="project" value="InterPro"/>
</dbReference>
<dbReference type="InterPro" id="IPR036768">
    <property type="entry name" value="PolIII_chi_sf"/>
</dbReference>
<comment type="caution">
    <text evidence="1">The sequence shown here is derived from an EMBL/GenBank/DDBJ whole genome shotgun (WGS) entry which is preliminary data.</text>
</comment>
<evidence type="ECO:0008006" key="3">
    <source>
        <dbReference type="Google" id="ProtNLM"/>
    </source>
</evidence>
<evidence type="ECO:0000313" key="2">
    <source>
        <dbReference type="Proteomes" id="UP000218775"/>
    </source>
</evidence>
<dbReference type="AlphaFoldDB" id="A0A2A4X8W2"/>
<name>A0A2A4X8W2_UNCAE</name>
<gene>
    <name evidence="1" type="ORF">COB21_00185</name>
</gene>
<dbReference type="GO" id="GO:0003677">
    <property type="term" value="F:DNA binding"/>
    <property type="evidence" value="ECO:0007669"/>
    <property type="project" value="InterPro"/>
</dbReference>
<dbReference type="Gene3D" id="3.40.50.10110">
    <property type="entry name" value="DNA polymerase III subunit chi"/>
    <property type="match status" value="1"/>
</dbReference>
<dbReference type="GO" id="GO:0006260">
    <property type="term" value="P:DNA replication"/>
    <property type="evidence" value="ECO:0007669"/>
    <property type="project" value="InterPro"/>
</dbReference>
<dbReference type="Proteomes" id="UP000218775">
    <property type="component" value="Unassembled WGS sequence"/>
</dbReference>
<dbReference type="EMBL" id="NVUK01000001">
    <property type="protein sequence ID" value="PCI78751.1"/>
    <property type="molecule type" value="Genomic_DNA"/>
</dbReference>
<protein>
    <recommendedName>
        <fullName evidence="3">DNA polymerase III subunit chi</fullName>
    </recommendedName>
</protein>
<dbReference type="Pfam" id="PF04364">
    <property type="entry name" value="DNA_pol3_chi"/>
    <property type="match status" value="1"/>
</dbReference>
<evidence type="ECO:0000313" key="1">
    <source>
        <dbReference type="EMBL" id="PCI78751.1"/>
    </source>
</evidence>
<organism evidence="1 2">
    <name type="scientific">Aerophobetes bacterium</name>
    <dbReference type="NCBI Taxonomy" id="2030807"/>
    <lineage>
        <taxon>Bacteria</taxon>
        <taxon>Candidatus Aerophobota</taxon>
    </lineage>
</organism>
<proteinExistence type="predicted"/>
<reference evidence="2" key="1">
    <citation type="submission" date="2017-08" db="EMBL/GenBank/DDBJ databases">
        <title>A dynamic microbial community with high functional redundancy inhabits the cold, oxic subseafloor aquifer.</title>
        <authorList>
            <person name="Tully B.J."/>
            <person name="Wheat C.G."/>
            <person name="Glazer B.T."/>
            <person name="Huber J.A."/>
        </authorList>
    </citation>
    <scope>NUCLEOTIDE SEQUENCE [LARGE SCALE GENOMIC DNA]</scope>
</reference>
<sequence>MTPRTSQMSPRVKKANSKKIYVTFFKVANAREKQVKIFEIAHHYFTKGQALLFFSKNPVALDYTSLLLWSYSKNDFLPHTKDLENCDNLLYLGQTAPKRETHAAFNLEPSPIDLESVTTIYEFDDSSTAEKASFAKKRYSYYLEKGCAIQLQ</sequence>
<dbReference type="SUPFAM" id="SSF102400">
    <property type="entry name" value="DNA polymerase III chi subunit"/>
    <property type="match status" value="1"/>
</dbReference>
<dbReference type="InterPro" id="IPR007459">
    <property type="entry name" value="DNA_pol3_chi"/>
</dbReference>